<sequence>MASKWIEPEHRFDGFDMHTSHYKQIGEHKIEVNLLIPKGLKSGKYPVMVKFHGGGLIGGTAQYPDWFSSFFIPFLQRNSAIVVLPNYRLLPEHNGYDILSDLFTFWTWYTNSLPSYLSSIAPGLELDTDKLLVSGDSAGGFMALQSALSTPKGMIKAVIAQYPMTQGLTRKRTATFFDRPAPPDSVLEEHLANMKPGDIVSGAFPPARLDMSYTIAATKRWYEFFGPDSGSDLHPITRIETAKFFPPTVIFHGEDDSAVAIADSRAFVKKVGEVLGNETQETVRLFARPGEHGFDSEFMEDDEGCGWLKEGLAYAEGYWVGKKV</sequence>
<dbReference type="OrthoDB" id="19653at2759"/>
<protein>
    <submittedName>
        <fullName evidence="2">Alpha/beta-hydrolase</fullName>
    </submittedName>
</protein>
<dbReference type="InterPro" id="IPR029058">
    <property type="entry name" value="AB_hydrolase_fold"/>
</dbReference>
<dbReference type="Gene3D" id="3.40.50.1820">
    <property type="entry name" value="alpha/beta hydrolase"/>
    <property type="match status" value="1"/>
</dbReference>
<organism evidence="2 3">
    <name type="scientific">Amniculicola lignicola CBS 123094</name>
    <dbReference type="NCBI Taxonomy" id="1392246"/>
    <lineage>
        <taxon>Eukaryota</taxon>
        <taxon>Fungi</taxon>
        <taxon>Dikarya</taxon>
        <taxon>Ascomycota</taxon>
        <taxon>Pezizomycotina</taxon>
        <taxon>Dothideomycetes</taxon>
        <taxon>Pleosporomycetidae</taxon>
        <taxon>Pleosporales</taxon>
        <taxon>Amniculicolaceae</taxon>
        <taxon>Amniculicola</taxon>
    </lineage>
</organism>
<dbReference type="AlphaFoldDB" id="A0A6A5WN61"/>
<dbReference type="EMBL" id="ML977588">
    <property type="protein sequence ID" value="KAF2000505.1"/>
    <property type="molecule type" value="Genomic_DNA"/>
</dbReference>
<feature type="domain" description="Alpha/beta hydrolase fold-3" evidence="1">
    <location>
        <begin position="48"/>
        <end position="173"/>
    </location>
</feature>
<dbReference type="Pfam" id="PF07859">
    <property type="entry name" value="Abhydrolase_3"/>
    <property type="match status" value="1"/>
</dbReference>
<accession>A0A6A5WN61</accession>
<dbReference type="SUPFAM" id="SSF53474">
    <property type="entry name" value="alpha/beta-Hydrolases"/>
    <property type="match status" value="1"/>
</dbReference>
<dbReference type="InterPro" id="IPR050466">
    <property type="entry name" value="Carboxylest/Gibb_receptor"/>
</dbReference>
<keyword evidence="2" id="KW-0378">Hydrolase</keyword>
<dbReference type="PANTHER" id="PTHR23024:SF339">
    <property type="entry name" value="ALPHA_BETA HYDROLASE FOLD-3 DOMAIN-CONTAINING PROTEIN"/>
    <property type="match status" value="1"/>
</dbReference>
<dbReference type="GO" id="GO:0016787">
    <property type="term" value="F:hydrolase activity"/>
    <property type="evidence" value="ECO:0007669"/>
    <property type="project" value="UniProtKB-KW"/>
</dbReference>
<gene>
    <name evidence="2" type="ORF">P154DRAFT_196005</name>
</gene>
<keyword evidence="3" id="KW-1185">Reference proteome</keyword>
<evidence type="ECO:0000313" key="3">
    <source>
        <dbReference type="Proteomes" id="UP000799779"/>
    </source>
</evidence>
<dbReference type="Proteomes" id="UP000799779">
    <property type="component" value="Unassembled WGS sequence"/>
</dbReference>
<reference evidence="2" key="1">
    <citation type="journal article" date="2020" name="Stud. Mycol.">
        <title>101 Dothideomycetes genomes: a test case for predicting lifestyles and emergence of pathogens.</title>
        <authorList>
            <person name="Haridas S."/>
            <person name="Albert R."/>
            <person name="Binder M."/>
            <person name="Bloem J."/>
            <person name="Labutti K."/>
            <person name="Salamov A."/>
            <person name="Andreopoulos B."/>
            <person name="Baker S."/>
            <person name="Barry K."/>
            <person name="Bills G."/>
            <person name="Bluhm B."/>
            <person name="Cannon C."/>
            <person name="Castanera R."/>
            <person name="Culley D."/>
            <person name="Daum C."/>
            <person name="Ezra D."/>
            <person name="Gonzalez J."/>
            <person name="Henrissat B."/>
            <person name="Kuo A."/>
            <person name="Liang C."/>
            <person name="Lipzen A."/>
            <person name="Lutzoni F."/>
            <person name="Magnuson J."/>
            <person name="Mondo S."/>
            <person name="Nolan M."/>
            <person name="Ohm R."/>
            <person name="Pangilinan J."/>
            <person name="Park H.-J."/>
            <person name="Ramirez L."/>
            <person name="Alfaro M."/>
            <person name="Sun H."/>
            <person name="Tritt A."/>
            <person name="Yoshinaga Y."/>
            <person name="Zwiers L.-H."/>
            <person name="Turgeon B."/>
            <person name="Goodwin S."/>
            <person name="Spatafora J."/>
            <person name="Crous P."/>
            <person name="Grigoriev I."/>
        </authorList>
    </citation>
    <scope>NUCLEOTIDE SEQUENCE</scope>
    <source>
        <strain evidence="2">CBS 123094</strain>
    </source>
</reference>
<dbReference type="InterPro" id="IPR013094">
    <property type="entry name" value="AB_hydrolase_3"/>
</dbReference>
<proteinExistence type="predicted"/>
<evidence type="ECO:0000313" key="2">
    <source>
        <dbReference type="EMBL" id="KAF2000505.1"/>
    </source>
</evidence>
<evidence type="ECO:0000259" key="1">
    <source>
        <dbReference type="Pfam" id="PF07859"/>
    </source>
</evidence>
<dbReference type="PANTHER" id="PTHR23024">
    <property type="entry name" value="ARYLACETAMIDE DEACETYLASE"/>
    <property type="match status" value="1"/>
</dbReference>
<name>A0A6A5WN61_9PLEO</name>